<accession>A0A0K1PUM2</accession>
<evidence type="ECO:0000256" key="8">
    <source>
        <dbReference type="SAM" id="SignalP"/>
    </source>
</evidence>
<dbReference type="PANTHER" id="PTHR30026">
    <property type="entry name" value="OUTER MEMBRANE PROTEIN TOLC"/>
    <property type="match status" value="1"/>
</dbReference>
<dbReference type="PANTHER" id="PTHR30026:SF20">
    <property type="entry name" value="OUTER MEMBRANE PROTEIN TOLC"/>
    <property type="match status" value="1"/>
</dbReference>
<dbReference type="Pfam" id="PF02321">
    <property type="entry name" value="OEP"/>
    <property type="match status" value="2"/>
</dbReference>
<reference evidence="9 10" key="1">
    <citation type="submission" date="2015-08" db="EMBL/GenBank/DDBJ databases">
        <authorList>
            <person name="Babu N.S."/>
            <person name="Beckwith C.J."/>
            <person name="Beseler K.G."/>
            <person name="Brison A."/>
            <person name="Carone J.V."/>
            <person name="Caskin T.P."/>
            <person name="Diamond M."/>
            <person name="Durham M.E."/>
            <person name="Foxe J.M."/>
            <person name="Go M."/>
            <person name="Henderson B.A."/>
            <person name="Jones I.B."/>
            <person name="McGettigan J.A."/>
            <person name="Micheletti S.J."/>
            <person name="Nasrallah M.E."/>
            <person name="Ortiz D."/>
            <person name="Piller C.R."/>
            <person name="Privatt S.R."/>
            <person name="Schneider S.L."/>
            <person name="Sharp S."/>
            <person name="Smith T.C."/>
            <person name="Stanton J.D."/>
            <person name="Ullery H.E."/>
            <person name="Wilson R.J."/>
            <person name="Serrano M.G."/>
            <person name="Buck G."/>
            <person name="Lee V."/>
            <person name="Wang Y."/>
            <person name="Carvalho R."/>
            <person name="Voegtly L."/>
            <person name="Shi R."/>
            <person name="Duckworth R."/>
            <person name="Johnson A."/>
            <person name="Loviza R."/>
            <person name="Walstead R."/>
            <person name="Shah Z."/>
            <person name="Kiflezghi M."/>
            <person name="Wade K."/>
            <person name="Ball S.L."/>
            <person name="Bradley K.W."/>
            <person name="Asai D.J."/>
            <person name="Bowman C.A."/>
            <person name="Russell D.A."/>
            <person name="Pope W.H."/>
            <person name="Jacobs-Sera D."/>
            <person name="Hendrix R.W."/>
            <person name="Hatfull G.F."/>
        </authorList>
    </citation>
    <scope>NUCLEOTIDE SEQUENCE [LARGE SCALE GENOMIC DNA]</scope>
    <source>
        <strain evidence="9 10">DSM 27648</strain>
    </source>
</reference>
<organism evidence="9 10">
    <name type="scientific">Labilithrix luteola</name>
    <dbReference type="NCBI Taxonomy" id="1391654"/>
    <lineage>
        <taxon>Bacteria</taxon>
        <taxon>Pseudomonadati</taxon>
        <taxon>Myxococcota</taxon>
        <taxon>Polyangia</taxon>
        <taxon>Polyangiales</taxon>
        <taxon>Labilitrichaceae</taxon>
        <taxon>Labilithrix</taxon>
    </lineage>
</organism>
<evidence type="ECO:0000256" key="7">
    <source>
        <dbReference type="ARBA" id="ARBA00023237"/>
    </source>
</evidence>
<sequence>MFRSRTSWLATAVLAAVLAASSQARAEAPPPPPPSPTEEAPVRTITLEEAVRIALTQQPRIAAARSRFEAAKRDAEVPGAEWLPRLAAVAQLVGSTANNSTTTILGTSGLDLPRIGGTRVTDSPDMQPYASTVVAIGLRQELYDFGRIAAAKAAATLQADVERHRVANTELDVSYGVAEAYYAVLAATAIEEASRAAYDRAVQHRDFARANVTSGLRPPIELTRAEADVARYDAATTRATGSLHIARSVLALAVGADDAEIGASARPAPADPLPRLADLRGRADETPIVAEGRARVEATRAETKRLEAQTRPNLMATASISGRAGGATPSAGPVPDGNGWIPLVPNYDAGVLLTWPILDPMWGRRADASRAREQAAKADLDNVRRNQRQFVSSAWQEAKVTTEALAALQRGADAGKANYDQADHRFHVGLGTSTELADAQALRTEADIQLAIGRFQAARARAALDRAIGEIR</sequence>
<name>A0A0K1PUM2_9BACT</name>
<keyword evidence="4" id="KW-1134">Transmembrane beta strand</keyword>
<keyword evidence="10" id="KW-1185">Reference proteome</keyword>
<proteinExistence type="inferred from homology"/>
<keyword evidence="5" id="KW-0812">Transmembrane</keyword>
<dbReference type="GO" id="GO:0015288">
    <property type="term" value="F:porin activity"/>
    <property type="evidence" value="ECO:0007669"/>
    <property type="project" value="TreeGrafter"/>
</dbReference>
<comment type="similarity">
    <text evidence="2">Belongs to the outer membrane factor (OMF) (TC 1.B.17) family.</text>
</comment>
<keyword evidence="7" id="KW-0998">Cell outer membrane</keyword>
<evidence type="ECO:0000256" key="1">
    <source>
        <dbReference type="ARBA" id="ARBA00004442"/>
    </source>
</evidence>
<dbReference type="RefSeq" id="WP_146648286.1">
    <property type="nucleotide sequence ID" value="NZ_CP012333.1"/>
</dbReference>
<evidence type="ECO:0000256" key="4">
    <source>
        <dbReference type="ARBA" id="ARBA00022452"/>
    </source>
</evidence>
<dbReference type="InterPro" id="IPR003423">
    <property type="entry name" value="OMP_efflux"/>
</dbReference>
<evidence type="ECO:0000313" key="10">
    <source>
        <dbReference type="Proteomes" id="UP000064967"/>
    </source>
</evidence>
<evidence type="ECO:0000256" key="2">
    <source>
        <dbReference type="ARBA" id="ARBA00007613"/>
    </source>
</evidence>
<feature type="chain" id="PRO_5005466075" evidence="8">
    <location>
        <begin position="27"/>
        <end position="472"/>
    </location>
</feature>
<dbReference type="GO" id="GO:0009279">
    <property type="term" value="C:cell outer membrane"/>
    <property type="evidence" value="ECO:0007669"/>
    <property type="project" value="UniProtKB-SubCell"/>
</dbReference>
<evidence type="ECO:0000256" key="6">
    <source>
        <dbReference type="ARBA" id="ARBA00023136"/>
    </source>
</evidence>
<dbReference type="InterPro" id="IPR051906">
    <property type="entry name" value="TolC-like"/>
</dbReference>
<dbReference type="Proteomes" id="UP000064967">
    <property type="component" value="Chromosome"/>
</dbReference>
<gene>
    <name evidence="9" type="ORF">AKJ09_03745</name>
</gene>
<dbReference type="KEGG" id="llu:AKJ09_03745"/>
<dbReference type="GO" id="GO:0015562">
    <property type="term" value="F:efflux transmembrane transporter activity"/>
    <property type="evidence" value="ECO:0007669"/>
    <property type="project" value="InterPro"/>
</dbReference>
<dbReference type="EMBL" id="CP012333">
    <property type="protein sequence ID" value="AKU97081.1"/>
    <property type="molecule type" value="Genomic_DNA"/>
</dbReference>
<dbReference type="AlphaFoldDB" id="A0A0K1PUM2"/>
<dbReference type="STRING" id="1391654.AKJ09_03745"/>
<comment type="subcellular location">
    <subcellularLocation>
        <location evidence="1">Cell outer membrane</location>
    </subcellularLocation>
</comment>
<keyword evidence="6" id="KW-0472">Membrane</keyword>
<feature type="signal peptide" evidence="8">
    <location>
        <begin position="1"/>
        <end position="26"/>
    </location>
</feature>
<protein>
    <submittedName>
        <fullName evidence="9">Outer membrane efflux protein</fullName>
    </submittedName>
</protein>
<keyword evidence="8" id="KW-0732">Signal</keyword>
<evidence type="ECO:0000256" key="3">
    <source>
        <dbReference type="ARBA" id="ARBA00022448"/>
    </source>
</evidence>
<dbReference type="SUPFAM" id="SSF56954">
    <property type="entry name" value="Outer membrane efflux proteins (OEP)"/>
    <property type="match status" value="1"/>
</dbReference>
<evidence type="ECO:0000313" key="9">
    <source>
        <dbReference type="EMBL" id="AKU97081.1"/>
    </source>
</evidence>
<dbReference type="GO" id="GO:1990281">
    <property type="term" value="C:efflux pump complex"/>
    <property type="evidence" value="ECO:0007669"/>
    <property type="project" value="TreeGrafter"/>
</dbReference>
<dbReference type="OrthoDB" id="5504372at2"/>
<dbReference type="Gene3D" id="1.20.1600.10">
    <property type="entry name" value="Outer membrane efflux proteins (OEP)"/>
    <property type="match status" value="1"/>
</dbReference>
<keyword evidence="3" id="KW-0813">Transport</keyword>
<evidence type="ECO:0000256" key="5">
    <source>
        <dbReference type="ARBA" id="ARBA00022692"/>
    </source>
</evidence>